<dbReference type="KEGG" id="hro:HELRODRAFT_69270"/>
<keyword evidence="14" id="KW-1185">Reference proteome</keyword>
<evidence type="ECO:0000256" key="6">
    <source>
        <dbReference type="ARBA" id="ARBA00022989"/>
    </source>
</evidence>
<evidence type="ECO:0000256" key="7">
    <source>
        <dbReference type="ARBA" id="ARBA00023065"/>
    </source>
</evidence>
<feature type="transmembrane region" description="Helical" evidence="9">
    <location>
        <begin position="617"/>
        <end position="643"/>
    </location>
</feature>
<dbReference type="OrthoDB" id="1735926at2759"/>
<feature type="transmembrane region" description="Helical" evidence="9">
    <location>
        <begin position="405"/>
        <end position="423"/>
    </location>
</feature>
<comment type="subcellular location">
    <subcellularLocation>
        <location evidence="1">Basolateral cell membrane</location>
        <topology evidence="1">Multi-pass membrane protein</topology>
    </subcellularLocation>
    <subcellularLocation>
        <location evidence="9">Membrane</location>
        <topology evidence="9">Multi-pass membrane protein</topology>
    </subcellularLocation>
</comment>
<keyword evidence="7 9" id="KW-0406">Ion transport</keyword>
<dbReference type="HOGENOM" id="CLU_002289_5_1_1"/>
<sequence>NKKLKQKLPPDAETANVLVGVADLGPKPITFLFRFAQPILMDDATEVDLPTRFLFVALGVANQSTLWQMSELGRATALLLNDKVFCEVAYKATSKQDFQVGLDEFLDDLTILPPSVWDPTTRLEPPPVTMTLERIGQRLHDTGRTAAKIESLAADVTQVDDSLAKTNKLFGGLTKDIKRKSAFYVSDITDGLSVQCLASIIFLYFACITPIVTFGGLMAGKTDGYMGTIEMLLSGAFCGITYAIFSGQPLTIVGATGPLLVFETIVFEICGNMKIPFMPFRFWIGIWIFIIMFLMVAFDLSYIIRYITRFTEESFAVLISVIFIYEAVSKLFDVWSDNRIRTSVISEPFRYSCECKINSSDECYMPSGSIEVNRRCISEKNCTSLNGSLTGSGCVQSVTNSVPDVFLLSCVLMFGTFAVAIFFRNMRSTTYFPTFLRSMIADFAVFLSLVFWTAVDYFLGLNTSKLDVPTKFQTTRVDRSWIINPLDCVPWWMCFVAIAPACLATILLFLDQQITAVIVNRKENKLQKGHGYHLDLLIISFQVLFCSFFGLPWFCAATVRSISHVKSLVRESDVNAPGESPKMLGIREQRVTGLFIHLLIGLSIFGAIFLKYIPMPILYGVFLYMGITSLNGVEYIDRILILFMPLKYQPDYIYLRHVQTSHVHLFTFIQLLCSALMWAVKSFKVTSIAFPLMLVLLVIVRKLMDYLFTQRDLYWLDNLLPEVNRRKKEDQLRALEFASQSNQVI</sequence>
<dbReference type="Proteomes" id="UP000015101">
    <property type="component" value="Unassembled WGS sequence"/>
</dbReference>
<evidence type="ECO:0000259" key="11">
    <source>
        <dbReference type="Pfam" id="PF07565"/>
    </source>
</evidence>
<dbReference type="Gene3D" id="3.40.930.10">
    <property type="entry name" value="Mannitol-specific EII, Chain A"/>
    <property type="match status" value="1"/>
</dbReference>
<reference evidence="12 14" key="2">
    <citation type="journal article" date="2013" name="Nature">
        <title>Insights into bilaterian evolution from three spiralian genomes.</title>
        <authorList>
            <person name="Simakov O."/>
            <person name="Marletaz F."/>
            <person name="Cho S.J."/>
            <person name="Edsinger-Gonzales E."/>
            <person name="Havlak P."/>
            <person name="Hellsten U."/>
            <person name="Kuo D.H."/>
            <person name="Larsson T."/>
            <person name="Lv J."/>
            <person name="Arendt D."/>
            <person name="Savage R."/>
            <person name="Osoegawa K."/>
            <person name="de Jong P."/>
            <person name="Grimwood J."/>
            <person name="Chapman J.A."/>
            <person name="Shapiro H."/>
            <person name="Aerts A."/>
            <person name="Otillar R.P."/>
            <person name="Terry A.Y."/>
            <person name="Boore J.L."/>
            <person name="Grigoriev I.V."/>
            <person name="Lindberg D.R."/>
            <person name="Seaver E.C."/>
            <person name="Weisblat D.A."/>
            <person name="Putnam N.H."/>
            <person name="Rokhsar D.S."/>
        </authorList>
    </citation>
    <scope>NUCLEOTIDE SEQUENCE</scope>
</reference>
<evidence type="ECO:0000313" key="14">
    <source>
        <dbReference type="Proteomes" id="UP000015101"/>
    </source>
</evidence>
<gene>
    <name evidence="13" type="primary">20214323</name>
    <name evidence="12" type="ORF">HELRODRAFT_69270</name>
</gene>
<reference evidence="14" key="1">
    <citation type="submission" date="2012-12" db="EMBL/GenBank/DDBJ databases">
        <authorList>
            <person name="Hellsten U."/>
            <person name="Grimwood J."/>
            <person name="Chapman J.A."/>
            <person name="Shapiro H."/>
            <person name="Aerts A."/>
            <person name="Otillar R.P."/>
            <person name="Terry A.Y."/>
            <person name="Boore J.L."/>
            <person name="Simakov O."/>
            <person name="Marletaz F."/>
            <person name="Cho S.-J."/>
            <person name="Edsinger-Gonzales E."/>
            <person name="Havlak P."/>
            <person name="Kuo D.-H."/>
            <person name="Larsson T."/>
            <person name="Lv J."/>
            <person name="Arendt D."/>
            <person name="Savage R."/>
            <person name="Osoegawa K."/>
            <person name="de Jong P."/>
            <person name="Lindberg D.R."/>
            <person name="Seaver E.C."/>
            <person name="Weisblat D.A."/>
            <person name="Putnam N.H."/>
            <person name="Grigoriev I.V."/>
            <person name="Rokhsar D.S."/>
        </authorList>
    </citation>
    <scope>NUCLEOTIDE SEQUENCE</scope>
</reference>
<comment type="similarity">
    <text evidence="2 9">Belongs to the anion exchanger (TC 2.A.31) family.</text>
</comment>
<dbReference type="AlphaFoldDB" id="T1FZS5"/>
<evidence type="ECO:0000256" key="5">
    <source>
        <dbReference type="ARBA" id="ARBA00022692"/>
    </source>
</evidence>
<feature type="transmembrane region" description="Helical" evidence="9">
    <location>
        <begin position="663"/>
        <end position="680"/>
    </location>
</feature>
<dbReference type="GO" id="GO:0008510">
    <property type="term" value="F:sodium:bicarbonate symporter activity"/>
    <property type="evidence" value="ECO:0000318"/>
    <property type="project" value="GO_Central"/>
</dbReference>
<feature type="transmembrane region" description="Helical" evidence="9">
    <location>
        <begin position="197"/>
        <end position="219"/>
    </location>
</feature>
<keyword evidence="8 9" id="KW-0472">Membrane</keyword>
<evidence type="ECO:0000256" key="3">
    <source>
        <dbReference type="ARBA" id="ARBA00022448"/>
    </source>
</evidence>
<evidence type="ECO:0000256" key="2">
    <source>
        <dbReference type="ARBA" id="ARBA00010993"/>
    </source>
</evidence>
<protein>
    <recommendedName>
        <fullName evidence="9">Anion exchange protein</fullName>
    </recommendedName>
</protein>
<feature type="transmembrane region" description="Helical" evidence="9">
    <location>
        <begin position="435"/>
        <end position="455"/>
    </location>
</feature>
<dbReference type="PRINTS" id="PR01232">
    <property type="entry name" value="NAHCO3TRSPRT"/>
</dbReference>
<evidence type="ECO:0000313" key="12">
    <source>
        <dbReference type="EMBL" id="ESN92615.1"/>
    </source>
</evidence>
<dbReference type="OMA" id="CECKINS"/>
<feature type="transmembrane region" description="Helical" evidence="9">
    <location>
        <begin position="315"/>
        <end position="332"/>
    </location>
</feature>
<evidence type="ECO:0000256" key="8">
    <source>
        <dbReference type="ARBA" id="ARBA00023136"/>
    </source>
</evidence>
<organism evidence="13 14">
    <name type="scientific">Helobdella robusta</name>
    <name type="common">Californian leech</name>
    <dbReference type="NCBI Taxonomy" id="6412"/>
    <lineage>
        <taxon>Eukaryota</taxon>
        <taxon>Metazoa</taxon>
        <taxon>Spiralia</taxon>
        <taxon>Lophotrochozoa</taxon>
        <taxon>Annelida</taxon>
        <taxon>Clitellata</taxon>
        <taxon>Hirudinea</taxon>
        <taxon>Rhynchobdellida</taxon>
        <taxon>Glossiphoniidae</taxon>
        <taxon>Helobdella</taxon>
    </lineage>
</organism>
<feature type="transmembrane region" description="Helical" evidence="9">
    <location>
        <begin position="531"/>
        <end position="554"/>
    </location>
</feature>
<keyword evidence="5 9" id="KW-0812">Transmembrane</keyword>
<dbReference type="GeneID" id="20214323"/>
<name>T1FZS5_HELRO</name>
<proteinExistence type="inferred from homology"/>
<dbReference type="PANTHER" id="PTHR11453">
    <property type="entry name" value="ANION EXCHANGE PROTEIN"/>
    <property type="match status" value="1"/>
</dbReference>
<feature type="domain" description="Band 3 cytoplasmic" evidence="11">
    <location>
        <begin position="3"/>
        <end position="119"/>
    </location>
</feature>
<feature type="transmembrane region" description="Helical" evidence="9">
    <location>
        <begin position="489"/>
        <end position="510"/>
    </location>
</feature>
<dbReference type="Gene3D" id="1.10.287.570">
    <property type="entry name" value="Helical hairpin bin"/>
    <property type="match status" value="1"/>
</dbReference>
<evidence type="ECO:0000256" key="4">
    <source>
        <dbReference type="ARBA" id="ARBA00022475"/>
    </source>
</evidence>
<evidence type="ECO:0000256" key="1">
    <source>
        <dbReference type="ARBA" id="ARBA00004554"/>
    </source>
</evidence>
<dbReference type="CTD" id="20214323"/>
<dbReference type="EnsemblMetazoa" id="HelroT69270">
    <property type="protein sequence ID" value="HelroP69270"/>
    <property type="gene ID" value="HelroG69270"/>
</dbReference>
<evidence type="ECO:0000313" key="13">
    <source>
        <dbReference type="EnsemblMetazoa" id="HelroP69270"/>
    </source>
</evidence>
<dbReference type="PANTHER" id="PTHR11453:SF36">
    <property type="entry name" value="ANION EXCHANGE PROTEIN"/>
    <property type="match status" value="1"/>
</dbReference>
<dbReference type="GO" id="GO:0008509">
    <property type="term" value="F:monoatomic anion transmembrane transporter activity"/>
    <property type="evidence" value="ECO:0007669"/>
    <property type="project" value="InterPro"/>
</dbReference>
<feature type="transmembrane region" description="Helical" evidence="9">
    <location>
        <begin position="231"/>
        <end position="252"/>
    </location>
</feature>
<dbReference type="InterPro" id="IPR003024">
    <property type="entry name" value="Na/HCO3_transpt"/>
</dbReference>
<dbReference type="InterPro" id="IPR013769">
    <property type="entry name" value="Band3_cytoplasmic_dom"/>
</dbReference>
<dbReference type="GO" id="GO:0016323">
    <property type="term" value="C:basolateral plasma membrane"/>
    <property type="evidence" value="ECO:0007669"/>
    <property type="project" value="UniProtKB-SubCell"/>
</dbReference>
<dbReference type="STRING" id="6412.T1FZS5"/>
<feature type="domain" description="Bicarbonate transporter-like transmembrane" evidence="10">
    <location>
        <begin position="168"/>
        <end position="720"/>
    </location>
</feature>
<evidence type="ECO:0000256" key="9">
    <source>
        <dbReference type="RuleBase" id="RU362035"/>
    </source>
</evidence>
<accession>T1FZS5</accession>
<dbReference type="GO" id="GO:0015701">
    <property type="term" value="P:bicarbonate transport"/>
    <property type="evidence" value="ECO:0000318"/>
    <property type="project" value="GO_Central"/>
</dbReference>
<dbReference type="GO" id="GO:0051453">
    <property type="term" value="P:regulation of intracellular pH"/>
    <property type="evidence" value="ECO:0000318"/>
    <property type="project" value="GO_Central"/>
</dbReference>
<dbReference type="InParanoid" id="T1FZS5"/>
<dbReference type="SUPFAM" id="SSF55804">
    <property type="entry name" value="Phoshotransferase/anion transport protein"/>
    <property type="match status" value="1"/>
</dbReference>
<evidence type="ECO:0000259" key="10">
    <source>
        <dbReference type="Pfam" id="PF00955"/>
    </source>
</evidence>
<feature type="transmembrane region" description="Helical" evidence="9">
    <location>
        <begin position="687"/>
        <end position="704"/>
    </location>
</feature>
<dbReference type="EMBL" id="KB097639">
    <property type="protein sequence ID" value="ESN92615.1"/>
    <property type="molecule type" value="Genomic_DNA"/>
</dbReference>
<reference evidence="13" key="3">
    <citation type="submission" date="2015-06" db="UniProtKB">
        <authorList>
            <consortium name="EnsemblMetazoa"/>
        </authorList>
    </citation>
    <scope>IDENTIFICATION</scope>
</reference>
<keyword evidence="6 9" id="KW-1133">Transmembrane helix</keyword>
<dbReference type="EMBL" id="AMQM01001758">
    <property type="status" value="NOT_ANNOTATED_CDS"/>
    <property type="molecule type" value="Genomic_DNA"/>
</dbReference>
<dbReference type="GO" id="GO:0005452">
    <property type="term" value="F:solute:inorganic anion antiporter activity"/>
    <property type="evidence" value="ECO:0007669"/>
    <property type="project" value="InterPro"/>
</dbReference>
<dbReference type="FunFam" id="1.10.287.570:FF:000001">
    <property type="entry name" value="Anion exchange protein"/>
    <property type="match status" value="1"/>
</dbReference>
<dbReference type="GO" id="GO:0055085">
    <property type="term" value="P:transmembrane transport"/>
    <property type="evidence" value="ECO:0000318"/>
    <property type="project" value="GO_Central"/>
</dbReference>
<feature type="transmembrane region" description="Helical" evidence="9">
    <location>
        <begin position="591"/>
        <end position="610"/>
    </location>
</feature>
<dbReference type="InterPro" id="IPR016152">
    <property type="entry name" value="PTrfase/Anion_transptr"/>
</dbReference>
<dbReference type="Pfam" id="PF00955">
    <property type="entry name" value="HCO3_cotransp"/>
    <property type="match status" value="1"/>
</dbReference>
<dbReference type="PRINTS" id="PR01231">
    <property type="entry name" value="HCO3TRNSPORT"/>
</dbReference>
<keyword evidence="4" id="KW-1003">Cell membrane</keyword>
<dbReference type="NCBIfam" id="TIGR00834">
    <property type="entry name" value="ae"/>
    <property type="match status" value="1"/>
</dbReference>
<dbReference type="InterPro" id="IPR003020">
    <property type="entry name" value="HCO3_transpt_euk"/>
</dbReference>
<dbReference type="GO" id="GO:0005886">
    <property type="term" value="C:plasma membrane"/>
    <property type="evidence" value="ECO:0000318"/>
    <property type="project" value="GO_Central"/>
</dbReference>
<dbReference type="InterPro" id="IPR011531">
    <property type="entry name" value="HCO3_transpt-like_TM_dom"/>
</dbReference>
<feature type="transmembrane region" description="Helical" evidence="9">
    <location>
        <begin position="282"/>
        <end position="303"/>
    </location>
</feature>
<dbReference type="RefSeq" id="XP_009028800.1">
    <property type="nucleotide sequence ID" value="XM_009030552.1"/>
</dbReference>
<dbReference type="Pfam" id="PF07565">
    <property type="entry name" value="Band_3_cyto"/>
    <property type="match status" value="1"/>
</dbReference>
<dbReference type="eggNOG" id="KOG1172">
    <property type="taxonomic scope" value="Eukaryota"/>
</dbReference>
<keyword evidence="3 9" id="KW-0813">Transport</keyword>